<keyword evidence="2" id="KW-1185">Reference proteome</keyword>
<name>A0A4Z1F9L3_9HELO</name>
<dbReference type="EMBL" id="PQXI01000226">
    <property type="protein sequence ID" value="TGO21305.1"/>
    <property type="molecule type" value="Genomic_DNA"/>
</dbReference>
<proteinExistence type="predicted"/>
<organism evidence="1 2">
    <name type="scientific">Botrytis paeoniae</name>
    <dbReference type="NCBI Taxonomy" id="278948"/>
    <lineage>
        <taxon>Eukaryota</taxon>
        <taxon>Fungi</taxon>
        <taxon>Dikarya</taxon>
        <taxon>Ascomycota</taxon>
        <taxon>Pezizomycotina</taxon>
        <taxon>Leotiomycetes</taxon>
        <taxon>Helotiales</taxon>
        <taxon>Sclerotiniaceae</taxon>
        <taxon>Botrytis</taxon>
    </lineage>
</organism>
<sequence>MNETLRERRISFRPPVISSLYSIKSTNTPPLKESQEETRRLCIFILIVAECRVAVRDGNIESQNPAVLLRRSQKISEDTLSIRRFL</sequence>
<accession>A0A4Z1F9L3</accession>
<reference evidence="1 2" key="1">
    <citation type="submission" date="2017-12" db="EMBL/GenBank/DDBJ databases">
        <title>Comparative genomics of Botrytis spp.</title>
        <authorList>
            <person name="Valero-Jimenez C.A."/>
            <person name="Tapia P."/>
            <person name="Veloso J."/>
            <person name="Silva-Moreno E."/>
            <person name="Staats M."/>
            <person name="Valdes J.H."/>
            <person name="Van Kan J.A.L."/>
        </authorList>
    </citation>
    <scope>NUCLEOTIDE SEQUENCE [LARGE SCALE GENOMIC DNA]</scope>
    <source>
        <strain evidence="1 2">Bp0003</strain>
    </source>
</reference>
<gene>
    <name evidence="1" type="ORF">BPAE_0227g00060</name>
</gene>
<protein>
    <submittedName>
        <fullName evidence="1">Uncharacterized protein</fullName>
    </submittedName>
</protein>
<dbReference type="AlphaFoldDB" id="A0A4Z1F9L3"/>
<evidence type="ECO:0000313" key="2">
    <source>
        <dbReference type="Proteomes" id="UP000297910"/>
    </source>
</evidence>
<evidence type="ECO:0000313" key="1">
    <source>
        <dbReference type="EMBL" id="TGO21305.1"/>
    </source>
</evidence>
<comment type="caution">
    <text evidence="1">The sequence shown here is derived from an EMBL/GenBank/DDBJ whole genome shotgun (WGS) entry which is preliminary data.</text>
</comment>
<dbReference type="Proteomes" id="UP000297910">
    <property type="component" value="Unassembled WGS sequence"/>
</dbReference>